<evidence type="ECO:0000259" key="1">
    <source>
        <dbReference type="Pfam" id="PF13569"/>
    </source>
</evidence>
<proteinExistence type="predicted"/>
<comment type="caution">
    <text evidence="2">The sequence shown here is derived from an EMBL/GenBank/DDBJ whole genome shotgun (WGS) entry which is preliminary data.</text>
</comment>
<protein>
    <recommendedName>
        <fullName evidence="1">DUF4132 domain-containing protein</fullName>
    </recommendedName>
</protein>
<reference evidence="2" key="1">
    <citation type="journal article" date="2014" name="Int. J. Syst. Evol. Microbiol.">
        <title>Complete genome sequence of Corynebacterium casei LMG S-19264T (=DSM 44701T), isolated from a smear-ripened cheese.</title>
        <authorList>
            <consortium name="US DOE Joint Genome Institute (JGI-PGF)"/>
            <person name="Walter F."/>
            <person name="Albersmeier A."/>
            <person name="Kalinowski J."/>
            <person name="Ruckert C."/>
        </authorList>
    </citation>
    <scope>NUCLEOTIDE SEQUENCE</scope>
    <source>
        <strain evidence="2">VKM B-2935</strain>
    </source>
</reference>
<feature type="domain" description="DUF4132" evidence="1">
    <location>
        <begin position="950"/>
        <end position="1134"/>
    </location>
</feature>
<dbReference type="RefSeq" id="WP_271195822.1">
    <property type="nucleotide sequence ID" value="NZ_BSFN01000007.1"/>
</dbReference>
<evidence type="ECO:0000313" key="2">
    <source>
        <dbReference type="EMBL" id="GLK89626.1"/>
    </source>
</evidence>
<keyword evidence="3" id="KW-1185">Reference proteome</keyword>
<dbReference type="Proteomes" id="UP001143328">
    <property type="component" value="Unassembled WGS sequence"/>
</dbReference>
<dbReference type="AlphaFoldDB" id="A0A9W6K533"/>
<accession>A0A9W6K533</accession>
<name>A0A9W6K533_9PSED</name>
<dbReference type="Pfam" id="PF13569">
    <property type="entry name" value="DUF4132"/>
    <property type="match status" value="1"/>
</dbReference>
<gene>
    <name evidence="2" type="ORF">GCM10017655_26880</name>
</gene>
<sequence>MLKHDQQRFQVFANLGESVDEADFFARLKAGYDDVGIGRELDFAAIPAAWARGVALPLEWRKELATQTPFSQRSYGGDGTYEAMDAVHRKLFVGTPDASWIARGEWLVVLLAPLLEFYPLASVFLPRDHRANPVRYKKANATLGAGLREWAAQVGKGTGEWGETSSWLRSAGAEPGSLAAALAPGKGALEIYQIDGLRALRLQLLLVREQLLLGTLSNDFSVDLLLCCMKVLVDSSNAAKELDVPLGGLHQFSLPLLKELVGSPRWEKMLAAPNTYGYDIVGRLLGDYALGALFAASADGFRAFLAGLSETALRWTKATESFADRYPEAALILEQTHHQRLGEFTPRSTSPAALTWYQSLLESLSGRLFRDVLDQFKRSGDEAQLHQVITRYLSPRDEEQDFSWQLLEQFANAEYLYSYLSSSNQTLQARAAEQLFKVATIRLVSEKQNDERADAYAKHPQNWPLLMRASAAFPALFIELLDVEIQRDDLERWELLWDLASAEQKVKIAGTCLQTLGVKYIRSQLIALMERLNEQDCAPFHAYINGDSGWSADEQIGALAKQKTPLLQWAPRMAARALVANKDWARNRALDPKSASAIAAQTLVDYPQAFAALDEKARIKLLQLFDDSSLVACGDGLAKLFNSSSKTLREPVLSLLTRSSAAAIQASGLLEASPKARRWVLTGMALAEDPAMVELINRHFNDEAHDDYSRGLSLNVLERAGLAVGSLDTLADADLATLQKEAAGVKIPAAVSKHWSEEFATVLAPLGETLGRHLLFLLYDGGQQIPRHVRQILDFLPAGRRSDLAFLSVQRWIAANGAAELDWMLLTVPEFGDERVANALVKAVNDWKKLRKVKANAALHLLCQLPGDYGVFQARDLWENGKLSDAVLIAARQALTEAATRRDMILSELLEQLVPDFGLTHEGLQLDVGPYQYVVRMHADLSLVVIDENGKTSKTLPKAKAGEDADKRSLAENHFKALSKNLKPVFKQQSRRLARLFQLGSAWPAATWQKLFIQHPLMAVIAQTVVWSANDGQGQPLQRFRPVGGELIDLNDDPYSLPANAIVHATHPLELEESELAAWVAHFKDYQLESPIEQWTTPVLVPPADVMAADRLALPARKKLNRGKLGNLLEKWGYSRGQAGSGGRINEHTWLLDGGRWRVTLNHGAIGVYFDAEAKVGLQDIQVHRREGEGFAPQRLGELPPAFLNTLLHQAQTLEAHAL</sequence>
<reference evidence="2" key="2">
    <citation type="submission" date="2023-01" db="EMBL/GenBank/DDBJ databases">
        <authorList>
            <person name="Sun Q."/>
            <person name="Evtushenko L."/>
        </authorList>
    </citation>
    <scope>NUCLEOTIDE SEQUENCE</scope>
    <source>
        <strain evidence="2">VKM B-2935</strain>
    </source>
</reference>
<organism evidence="2 3">
    <name type="scientific">Pseudomonas turukhanskensis</name>
    <dbReference type="NCBI Taxonomy" id="1806536"/>
    <lineage>
        <taxon>Bacteria</taxon>
        <taxon>Pseudomonadati</taxon>
        <taxon>Pseudomonadota</taxon>
        <taxon>Gammaproteobacteria</taxon>
        <taxon>Pseudomonadales</taxon>
        <taxon>Pseudomonadaceae</taxon>
        <taxon>Pseudomonas</taxon>
    </lineage>
</organism>
<dbReference type="EMBL" id="BSFN01000007">
    <property type="protein sequence ID" value="GLK89626.1"/>
    <property type="molecule type" value="Genomic_DNA"/>
</dbReference>
<evidence type="ECO:0000313" key="3">
    <source>
        <dbReference type="Proteomes" id="UP001143328"/>
    </source>
</evidence>
<dbReference type="InterPro" id="IPR025406">
    <property type="entry name" value="DUF4132"/>
</dbReference>